<dbReference type="Pfam" id="PF13340">
    <property type="entry name" value="DUF4096"/>
    <property type="match status" value="1"/>
</dbReference>
<comment type="caution">
    <text evidence="2">The sequence shown here is derived from an EMBL/GenBank/DDBJ whole genome shotgun (WGS) entry which is preliminary data.</text>
</comment>
<name>A0A6L3MS97_9BURK</name>
<sequence length="139" mass="15735">MPMTPYRDLTDNEWQRVASLLPEMQPRTELRGRPLANTRAVMNGVLWVIYSGATWSAMPRRYPSYQTCHRRFKVWHETGALMQVMRTLYGEAGMNLCNTLSTRMRKHAQSKAAEARSIAVPAHLAAQGAYGAEVLKRAA</sequence>
<protein>
    <submittedName>
        <fullName evidence="2">Transposase</fullName>
    </submittedName>
</protein>
<evidence type="ECO:0000313" key="2">
    <source>
        <dbReference type="EMBL" id="KAB0635529.1"/>
    </source>
</evidence>
<accession>A0A6L3MS97</accession>
<reference evidence="2 3" key="1">
    <citation type="submission" date="2019-09" db="EMBL/GenBank/DDBJ databases">
        <title>Draft genome sequences of 48 bacterial type strains from the CCUG.</title>
        <authorList>
            <person name="Tunovic T."/>
            <person name="Pineiro-Iglesias B."/>
            <person name="Unosson C."/>
            <person name="Inganas E."/>
            <person name="Ohlen M."/>
            <person name="Cardew S."/>
            <person name="Jensie-Markopoulos S."/>
            <person name="Salva-Serra F."/>
            <person name="Jaen-Luchoro D."/>
            <person name="Karlsson R."/>
            <person name="Svensson-Stadler L."/>
            <person name="Chun J."/>
            <person name="Moore E."/>
        </authorList>
    </citation>
    <scope>NUCLEOTIDE SEQUENCE [LARGE SCALE GENOMIC DNA]</scope>
    <source>
        <strain evidence="2 3">CCUG 65686</strain>
    </source>
</reference>
<evidence type="ECO:0000313" key="3">
    <source>
        <dbReference type="Proteomes" id="UP000473470"/>
    </source>
</evidence>
<dbReference type="InterPro" id="IPR052909">
    <property type="entry name" value="Transposase_6_like"/>
</dbReference>
<dbReference type="AlphaFoldDB" id="A0A6L3MS97"/>
<gene>
    <name evidence="2" type="ORF">F7R25_22650</name>
</gene>
<dbReference type="InterPro" id="IPR025161">
    <property type="entry name" value="IS402-like_dom"/>
</dbReference>
<dbReference type="PANTHER" id="PTHR46637">
    <property type="entry name" value="TIS1421-TRANSPOSASE PROTEIN A"/>
    <property type="match status" value="1"/>
</dbReference>
<evidence type="ECO:0000259" key="1">
    <source>
        <dbReference type="Pfam" id="PF13340"/>
    </source>
</evidence>
<feature type="domain" description="Insertion element IS402-like" evidence="1">
    <location>
        <begin position="9"/>
        <end position="84"/>
    </location>
</feature>
<dbReference type="EMBL" id="VZOK01000037">
    <property type="protein sequence ID" value="KAB0635529.1"/>
    <property type="molecule type" value="Genomic_DNA"/>
</dbReference>
<proteinExistence type="predicted"/>
<organism evidence="2 3">
    <name type="scientific">Burkholderia stagnalis</name>
    <dbReference type="NCBI Taxonomy" id="1503054"/>
    <lineage>
        <taxon>Bacteria</taxon>
        <taxon>Pseudomonadati</taxon>
        <taxon>Pseudomonadota</taxon>
        <taxon>Betaproteobacteria</taxon>
        <taxon>Burkholderiales</taxon>
        <taxon>Burkholderiaceae</taxon>
        <taxon>Burkholderia</taxon>
        <taxon>Burkholderia cepacia complex</taxon>
    </lineage>
</organism>
<dbReference type="PANTHER" id="PTHR46637:SF1">
    <property type="entry name" value="BLL5188 PROTEIN"/>
    <property type="match status" value="1"/>
</dbReference>
<dbReference type="Proteomes" id="UP000473470">
    <property type="component" value="Unassembled WGS sequence"/>
</dbReference>